<evidence type="ECO:0008006" key="4">
    <source>
        <dbReference type="Google" id="ProtNLM"/>
    </source>
</evidence>
<gene>
    <name evidence="2" type="ORF">GCM10017596_26850</name>
</gene>
<reference evidence="2" key="2">
    <citation type="submission" date="2023-01" db="EMBL/GenBank/DDBJ databases">
        <authorList>
            <person name="Sun Q."/>
            <person name="Evtushenko L."/>
        </authorList>
    </citation>
    <scope>NUCLEOTIDE SEQUENCE</scope>
    <source>
        <strain evidence="2">VKM Ac-1958</strain>
    </source>
</reference>
<keyword evidence="1" id="KW-0472">Membrane</keyword>
<evidence type="ECO:0000256" key="1">
    <source>
        <dbReference type="SAM" id="Phobius"/>
    </source>
</evidence>
<feature type="transmembrane region" description="Helical" evidence="1">
    <location>
        <begin position="66"/>
        <end position="85"/>
    </location>
</feature>
<keyword evidence="3" id="KW-1185">Reference proteome</keyword>
<sequence>MRLTVRTVVTLLALGFAVYFASRALWWTIPPTEPVLLIAAILLFLAVVVFAVAIDVRRSRRLPLPATLVVVAASALIPNMVNLALPAEALRAPFATWYIGGVGILCVVIAVRQRLIAAWVALGLLTLSAGLWLGFADALSLGLVGSIVWMVIAHLLVTFWARAVQDTERLAGIQQASSAWHATQQVRQRERRLRVQYALAVAGPSLARVIETRGDLLPEERVEARVAEGRLRDEIRGSNLLNEQARAAIERLRRHGATVTVFDEGGLEDLDEVQRERVRTELAQVMQAASSARIIIRAPRDAQLAVTVVGRSALADEDSVELWHEIRRDVPIDS</sequence>
<dbReference type="RefSeq" id="WP_204937782.1">
    <property type="nucleotide sequence ID" value="NZ_BAAAUM010000002.1"/>
</dbReference>
<keyword evidence="1" id="KW-1133">Transmembrane helix</keyword>
<protein>
    <recommendedName>
        <fullName evidence="4">Signal transduction histidine kinase</fullName>
    </recommendedName>
</protein>
<accession>A0A9W6HVZ3</accession>
<reference evidence="2" key="1">
    <citation type="journal article" date="2014" name="Int. J. Syst. Evol. Microbiol.">
        <title>Complete genome sequence of Corynebacterium casei LMG S-19264T (=DSM 44701T), isolated from a smear-ripened cheese.</title>
        <authorList>
            <consortium name="US DOE Joint Genome Institute (JGI-PGF)"/>
            <person name="Walter F."/>
            <person name="Albersmeier A."/>
            <person name="Kalinowski J."/>
            <person name="Ruckert C."/>
        </authorList>
    </citation>
    <scope>NUCLEOTIDE SEQUENCE</scope>
    <source>
        <strain evidence="2">VKM Ac-1958</strain>
    </source>
</reference>
<dbReference type="Proteomes" id="UP001142325">
    <property type="component" value="Unassembled WGS sequence"/>
</dbReference>
<feature type="transmembrane region" description="Helical" evidence="1">
    <location>
        <begin position="35"/>
        <end position="54"/>
    </location>
</feature>
<organism evidence="2 3">
    <name type="scientific">Microbacterium keratanolyticum</name>
    <dbReference type="NCBI Taxonomy" id="67574"/>
    <lineage>
        <taxon>Bacteria</taxon>
        <taxon>Bacillati</taxon>
        <taxon>Actinomycetota</taxon>
        <taxon>Actinomycetes</taxon>
        <taxon>Micrococcales</taxon>
        <taxon>Microbacteriaceae</taxon>
        <taxon>Microbacterium</taxon>
    </lineage>
</organism>
<comment type="caution">
    <text evidence="2">The sequence shown here is derived from an EMBL/GenBank/DDBJ whole genome shotgun (WGS) entry which is preliminary data.</text>
</comment>
<feature type="transmembrane region" description="Helical" evidence="1">
    <location>
        <begin position="7"/>
        <end position="29"/>
    </location>
</feature>
<name>A0A9W6HVZ3_9MICO</name>
<feature type="transmembrane region" description="Helical" evidence="1">
    <location>
        <begin position="141"/>
        <end position="161"/>
    </location>
</feature>
<dbReference type="AlphaFoldDB" id="A0A9W6HVZ3"/>
<feature type="transmembrane region" description="Helical" evidence="1">
    <location>
        <begin position="116"/>
        <end position="135"/>
    </location>
</feature>
<evidence type="ECO:0000313" key="2">
    <source>
        <dbReference type="EMBL" id="GLK02970.1"/>
    </source>
</evidence>
<dbReference type="EMBL" id="BSET01000002">
    <property type="protein sequence ID" value="GLK02970.1"/>
    <property type="molecule type" value="Genomic_DNA"/>
</dbReference>
<keyword evidence="1" id="KW-0812">Transmembrane</keyword>
<feature type="transmembrane region" description="Helical" evidence="1">
    <location>
        <begin position="91"/>
        <end position="111"/>
    </location>
</feature>
<evidence type="ECO:0000313" key="3">
    <source>
        <dbReference type="Proteomes" id="UP001142325"/>
    </source>
</evidence>
<proteinExistence type="predicted"/>